<name>A0A7S2XRK3_9STRA</name>
<protein>
    <submittedName>
        <fullName evidence="2">Uncharacterized protein</fullName>
    </submittedName>
</protein>
<organism evidence="2">
    <name type="scientific">Attheya septentrionalis</name>
    <dbReference type="NCBI Taxonomy" id="420275"/>
    <lineage>
        <taxon>Eukaryota</taxon>
        <taxon>Sar</taxon>
        <taxon>Stramenopiles</taxon>
        <taxon>Ochrophyta</taxon>
        <taxon>Bacillariophyta</taxon>
        <taxon>Coscinodiscophyceae</taxon>
        <taxon>Chaetocerotophycidae</taxon>
        <taxon>Chaetocerotales</taxon>
        <taxon>Attheyaceae</taxon>
        <taxon>Attheya</taxon>
    </lineage>
</organism>
<evidence type="ECO:0000313" key="2">
    <source>
        <dbReference type="EMBL" id="CAD9823230.1"/>
    </source>
</evidence>
<accession>A0A7S2XRK3</accession>
<keyword evidence="1" id="KW-0812">Transmembrane</keyword>
<proteinExistence type="predicted"/>
<feature type="transmembrane region" description="Helical" evidence="1">
    <location>
        <begin position="116"/>
        <end position="139"/>
    </location>
</feature>
<evidence type="ECO:0000256" key="1">
    <source>
        <dbReference type="SAM" id="Phobius"/>
    </source>
</evidence>
<keyword evidence="1" id="KW-0472">Membrane</keyword>
<keyword evidence="1" id="KW-1133">Transmembrane helix</keyword>
<sequence length="168" mass="17997">MRLFQDRSVVAVALCMILQAVGGFALTNQRLSSRVLGSFAASRPSVPVEWVAMRTGSEMSRDNVDGHNLEFVIDQKKDVSILHVLGGFVTGGMMVGAALAEEASGEIEIEELPPPYFAVVFAIAILGGVGLLTGSLGDVMTEEAQLGMMSGARAKKEKERSRSSYFKK</sequence>
<dbReference type="AlphaFoldDB" id="A0A7S2XRK3"/>
<dbReference type="EMBL" id="HBHQ01022283">
    <property type="protein sequence ID" value="CAD9823230.1"/>
    <property type="molecule type" value="Transcribed_RNA"/>
</dbReference>
<reference evidence="2" key="1">
    <citation type="submission" date="2021-01" db="EMBL/GenBank/DDBJ databases">
        <authorList>
            <person name="Corre E."/>
            <person name="Pelletier E."/>
            <person name="Niang G."/>
            <person name="Scheremetjew M."/>
            <person name="Finn R."/>
            <person name="Kale V."/>
            <person name="Holt S."/>
            <person name="Cochrane G."/>
            <person name="Meng A."/>
            <person name="Brown T."/>
            <person name="Cohen L."/>
        </authorList>
    </citation>
    <scope>NUCLEOTIDE SEQUENCE</scope>
    <source>
        <strain evidence="2">CCMP2084</strain>
    </source>
</reference>
<gene>
    <name evidence="2" type="ORF">ASEP1449_LOCUS15064</name>
</gene>